<dbReference type="PANTHER" id="PTHR43692:SF1">
    <property type="entry name" value="UDP-N-ACETYLMURAMOYLALANINE--D-GLUTAMATE LIGASE"/>
    <property type="match status" value="1"/>
</dbReference>
<dbReference type="SUPFAM" id="SSF53623">
    <property type="entry name" value="MurD-like peptide ligases, catalytic domain"/>
    <property type="match status" value="1"/>
</dbReference>
<evidence type="ECO:0000256" key="3">
    <source>
        <dbReference type="ARBA" id="ARBA00004752"/>
    </source>
</evidence>
<keyword evidence="10 17" id="KW-0067">ATP-binding</keyword>
<evidence type="ECO:0000256" key="6">
    <source>
        <dbReference type="ARBA" id="ARBA00015655"/>
    </source>
</evidence>
<comment type="subcellular location">
    <subcellularLocation>
        <location evidence="2 17 18">Cytoplasm</location>
    </subcellularLocation>
</comment>
<evidence type="ECO:0000313" key="22">
    <source>
        <dbReference type="Proteomes" id="UP001597249"/>
    </source>
</evidence>
<evidence type="ECO:0000256" key="5">
    <source>
        <dbReference type="ARBA" id="ARBA00012212"/>
    </source>
</evidence>
<dbReference type="GO" id="GO:0008764">
    <property type="term" value="F:UDP-N-acetylmuramoylalanine-D-glutamate ligase activity"/>
    <property type="evidence" value="ECO:0007669"/>
    <property type="project" value="UniProtKB-EC"/>
</dbReference>
<dbReference type="Pfam" id="PF21799">
    <property type="entry name" value="MurD-like_N"/>
    <property type="match status" value="1"/>
</dbReference>
<comment type="similarity">
    <text evidence="4 17">Belongs to the MurCDEF family.</text>
</comment>
<evidence type="ECO:0000256" key="12">
    <source>
        <dbReference type="ARBA" id="ARBA00022984"/>
    </source>
</evidence>
<keyword evidence="17 18" id="KW-0132">Cell division</keyword>
<feature type="domain" description="Mur ligase central" evidence="20">
    <location>
        <begin position="117"/>
        <end position="293"/>
    </location>
</feature>
<reference evidence="22" key="1">
    <citation type="journal article" date="2019" name="Int. J. Syst. Evol. Microbiol.">
        <title>The Global Catalogue of Microorganisms (GCM) 10K type strain sequencing project: providing services to taxonomists for standard genome sequencing and annotation.</title>
        <authorList>
            <consortium name="The Broad Institute Genomics Platform"/>
            <consortium name="The Broad Institute Genome Sequencing Center for Infectious Disease"/>
            <person name="Wu L."/>
            <person name="Ma J."/>
        </authorList>
    </citation>
    <scope>NUCLEOTIDE SEQUENCE [LARGE SCALE GENOMIC DNA]</scope>
    <source>
        <strain evidence="22">CCM 8911</strain>
    </source>
</reference>
<keyword evidence="22" id="KW-1185">Reference proteome</keyword>
<accession>A0ABW4B9N1</accession>
<keyword evidence="12 17" id="KW-0573">Peptidoglycan synthesis</keyword>
<evidence type="ECO:0000313" key="21">
    <source>
        <dbReference type="EMBL" id="MFD1392995.1"/>
    </source>
</evidence>
<comment type="function">
    <text evidence="1 17 18">Cell wall formation. Catalyzes the addition of glutamate to the nucleotide precursor UDP-N-acetylmuramoyl-L-alanine (UMA).</text>
</comment>
<dbReference type="Proteomes" id="UP001597249">
    <property type="component" value="Unassembled WGS sequence"/>
</dbReference>
<gene>
    <name evidence="17 21" type="primary">murD</name>
    <name evidence="21" type="ORF">ACFQ3L_05240</name>
</gene>
<organism evidence="21 22">
    <name type="scientific">Lacticaseibacillus jixianensis</name>
    <dbReference type="NCBI Taxonomy" id="2486012"/>
    <lineage>
        <taxon>Bacteria</taxon>
        <taxon>Bacillati</taxon>
        <taxon>Bacillota</taxon>
        <taxon>Bacilli</taxon>
        <taxon>Lactobacillales</taxon>
        <taxon>Lactobacillaceae</taxon>
        <taxon>Lacticaseibacillus</taxon>
    </lineage>
</organism>
<evidence type="ECO:0000256" key="4">
    <source>
        <dbReference type="ARBA" id="ARBA00010416"/>
    </source>
</evidence>
<evidence type="ECO:0000256" key="7">
    <source>
        <dbReference type="ARBA" id="ARBA00022490"/>
    </source>
</evidence>
<dbReference type="InterPro" id="IPR004101">
    <property type="entry name" value="Mur_ligase_C"/>
</dbReference>
<dbReference type="Gene3D" id="3.90.190.20">
    <property type="entry name" value="Mur ligase, C-terminal domain"/>
    <property type="match status" value="1"/>
</dbReference>
<evidence type="ECO:0000256" key="16">
    <source>
        <dbReference type="ARBA" id="ARBA00047632"/>
    </source>
</evidence>
<keyword evidence="13 17" id="KW-0961">Cell wall biogenesis/degradation</keyword>
<dbReference type="InterPro" id="IPR005762">
    <property type="entry name" value="MurD"/>
</dbReference>
<comment type="catalytic activity">
    <reaction evidence="16 17 18">
        <text>UDP-N-acetyl-alpha-D-muramoyl-L-alanine + D-glutamate + ATP = UDP-N-acetyl-alpha-D-muramoyl-L-alanyl-D-glutamate + ADP + phosphate + H(+)</text>
        <dbReference type="Rhea" id="RHEA:16429"/>
        <dbReference type="ChEBI" id="CHEBI:15378"/>
        <dbReference type="ChEBI" id="CHEBI:29986"/>
        <dbReference type="ChEBI" id="CHEBI:30616"/>
        <dbReference type="ChEBI" id="CHEBI:43474"/>
        <dbReference type="ChEBI" id="CHEBI:83898"/>
        <dbReference type="ChEBI" id="CHEBI:83900"/>
        <dbReference type="ChEBI" id="CHEBI:456216"/>
        <dbReference type="EC" id="6.3.2.9"/>
    </reaction>
</comment>
<feature type="binding site" evidence="17">
    <location>
        <begin position="119"/>
        <end position="125"/>
    </location>
    <ligand>
        <name>ATP</name>
        <dbReference type="ChEBI" id="CHEBI:30616"/>
    </ligand>
</feature>
<dbReference type="InterPro" id="IPR036565">
    <property type="entry name" value="Mur-like_cat_sf"/>
</dbReference>
<dbReference type="InterPro" id="IPR013221">
    <property type="entry name" value="Mur_ligase_cen"/>
</dbReference>
<evidence type="ECO:0000256" key="8">
    <source>
        <dbReference type="ARBA" id="ARBA00022598"/>
    </source>
</evidence>
<evidence type="ECO:0000256" key="9">
    <source>
        <dbReference type="ARBA" id="ARBA00022741"/>
    </source>
</evidence>
<keyword evidence="7 17" id="KW-0963">Cytoplasm</keyword>
<keyword evidence="8 17" id="KW-0436">Ligase</keyword>
<sequence length="456" mass="49152">MLNNSEYSNQKVLVLGLAKSGVSAAKLLHRLGALVTVNDKKKFDDNKDAQALLDEGVTVITGSHPVALLDEGFTLMVKNPGIPYSNPMVVRAQELGIPVITEPELAYSVSDSSWVGITGSNGKTTTTTLIGLMLNEREGAGRAFDAGNIGIPVSGVVQKAGKADTVVCELSSFMLVGIKTLHPHIAVLTNIYEAHLDWHGSRENYVKAKMRLTMNQTPEDYFIMNWDLPEMHTLAKQSKATIVPCSRKGAAGARATLTDGWLCFDGERIMKADEMQIPGAHNIENALAAIAAAKLSGTPNEAIVDVLRRFTGVKHRIQYVTSIDGRKVYNDSKATNVEASTVALSAFKKPIVLLAGGLDRHLSMADLLPLVKQHVRAMVTFGETAPLMEQLATQAGIPFTRTANVKTAVPLAFEASQPGDVILLSPAAASWDQYPNFEVRGDEFIAAVTSYAEKKE</sequence>
<keyword evidence="17 18" id="KW-0131">Cell cycle</keyword>
<comment type="pathway">
    <text evidence="3 17 18">Cell wall biogenesis; peptidoglycan biosynthesis.</text>
</comment>
<evidence type="ECO:0000256" key="11">
    <source>
        <dbReference type="ARBA" id="ARBA00022960"/>
    </source>
</evidence>
<evidence type="ECO:0000256" key="10">
    <source>
        <dbReference type="ARBA" id="ARBA00022840"/>
    </source>
</evidence>
<keyword evidence="11 17" id="KW-0133">Cell shape</keyword>
<evidence type="ECO:0000256" key="2">
    <source>
        <dbReference type="ARBA" id="ARBA00004496"/>
    </source>
</evidence>
<dbReference type="Gene3D" id="3.40.50.720">
    <property type="entry name" value="NAD(P)-binding Rossmann-like Domain"/>
    <property type="match status" value="1"/>
</dbReference>
<dbReference type="Gene3D" id="3.40.1190.10">
    <property type="entry name" value="Mur-like, catalytic domain"/>
    <property type="match status" value="1"/>
</dbReference>
<dbReference type="EMBL" id="JBHTMO010000013">
    <property type="protein sequence ID" value="MFD1392995.1"/>
    <property type="molecule type" value="Genomic_DNA"/>
</dbReference>
<dbReference type="SUPFAM" id="SSF53244">
    <property type="entry name" value="MurD-like peptide ligases, peptide-binding domain"/>
    <property type="match status" value="1"/>
</dbReference>
<dbReference type="Pfam" id="PF08245">
    <property type="entry name" value="Mur_ligase_M"/>
    <property type="match status" value="1"/>
</dbReference>
<dbReference type="PANTHER" id="PTHR43692">
    <property type="entry name" value="UDP-N-ACETYLMURAMOYLALANINE--D-GLUTAMATE LIGASE"/>
    <property type="match status" value="1"/>
</dbReference>
<proteinExistence type="inferred from homology"/>
<evidence type="ECO:0000256" key="18">
    <source>
        <dbReference type="RuleBase" id="RU003664"/>
    </source>
</evidence>
<protein>
    <recommendedName>
        <fullName evidence="6 17">UDP-N-acetylmuramoylalanine--D-glutamate ligase</fullName>
        <ecNumber evidence="5 17">6.3.2.9</ecNumber>
    </recommendedName>
    <alternativeName>
        <fullName evidence="15 17">D-glutamic acid-adding enzyme</fullName>
    </alternativeName>
    <alternativeName>
        <fullName evidence="14 17">UDP-N-acetylmuramoyl-L-alanyl-D-glutamate synthetase</fullName>
    </alternativeName>
</protein>
<name>A0ABW4B9N1_9LACO</name>
<comment type="caution">
    <text evidence="21">The sequence shown here is derived from an EMBL/GenBank/DDBJ whole genome shotgun (WGS) entry which is preliminary data.</text>
</comment>
<dbReference type="NCBIfam" id="TIGR01087">
    <property type="entry name" value="murD"/>
    <property type="match status" value="1"/>
</dbReference>
<evidence type="ECO:0000259" key="20">
    <source>
        <dbReference type="Pfam" id="PF08245"/>
    </source>
</evidence>
<dbReference type="InterPro" id="IPR036615">
    <property type="entry name" value="Mur_ligase_C_dom_sf"/>
</dbReference>
<dbReference type="EC" id="6.3.2.9" evidence="5 17"/>
<evidence type="ECO:0000259" key="19">
    <source>
        <dbReference type="Pfam" id="PF02875"/>
    </source>
</evidence>
<feature type="domain" description="Mur ligase C-terminal" evidence="19">
    <location>
        <begin position="315"/>
        <end position="427"/>
    </location>
</feature>
<evidence type="ECO:0000256" key="15">
    <source>
        <dbReference type="ARBA" id="ARBA00032324"/>
    </source>
</evidence>
<dbReference type="Pfam" id="PF02875">
    <property type="entry name" value="Mur_ligase_C"/>
    <property type="match status" value="1"/>
</dbReference>
<dbReference type="RefSeq" id="WP_125584879.1">
    <property type="nucleotide sequence ID" value="NZ_JBHTMO010000013.1"/>
</dbReference>
<evidence type="ECO:0000256" key="13">
    <source>
        <dbReference type="ARBA" id="ARBA00023316"/>
    </source>
</evidence>
<evidence type="ECO:0000256" key="17">
    <source>
        <dbReference type="HAMAP-Rule" id="MF_00639"/>
    </source>
</evidence>
<dbReference type="HAMAP" id="MF_00639">
    <property type="entry name" value="MurD"/>
    <property type="match status" value="1"/>
</dbReference>
<keyword evidence="9 17" id="KW-0547">Nucleotide-binding</keyword>
<evidence type="ECO:0000256" key="14">
    <source>
        <dbReference type="ARBA" id="ARBA00030398"/>
    </source>
</evidence>
<evidence type="ECO:0000256" key="1">
    <source>
        <dbReference type="ARBA" id="ARBA00002734"/>
    </source>
</evidence>
<dbReference type="SUPFAM" id="SSF51984">
    <property type="entry name" value="MurCD N-terminal domain"/>
    <property type="match status" value="1"/>
</dbReference>